<dbReference type="KEGG" id="zga:ZOBELLIA_3378"/>
<gene>
    <name evidence="1" type="ordered locus">zobellia_3378</name>
</gene>
<sequence>MELDHTLNGLFEMPMRVGAERNGIEKKGIRLELKPNQLNRKNNDTRRLHIMNGRFVPQTPRRTVGKKTAH</sequence>
<name>G0L8F2_ZOBGA</name>
<dbReference type="AlphaFoldDB" id="G0L8F2"/>
<dbReference type="STRING" id="63186.ZOBELLIA_3378"/>
<evidence type="ECO:0000313" key="1">
    <source>
        <dbReference type="EMBL" id="CAZ97516.1"/>
    </source>
</evidence>
<dbReference type="Proteomes" id="UP000008898">
    <property type="component" value="Chromosome"/>
</dbReference>
<accession>G0L8F2</accession>
<reference evidence="1 2" key="2">
    <citation type="journal article" date="2012" name="Environ. Microbiol.">
        <title>Characterization of the first alginolytic operons in a marine bacterium: from their emergence in marine Flavobacteriia to their independent transfers to marine Proteobacteria and human gut Bacteroides.</title>
        <authorList>
            <person name="Thomas F."/>
            <person name="Barbeyron T."/>
            <person name="Tonon T."/>
            <person name="Genicot S."/>
            <person name="Czjzek M."/>
            <person name="Michel G."/>
        </authorList>
    </citation>
    <scope>NUCLEOTIDE SEQUENCE [LARGE SCALE GENOMIC DNA]</scope>
    <source>
        <strain evidence="2">DSM 12802 / CCUG 47099 / CIP 106680 / NCIMB 13871 / Dsij</strain>
    </source>
</reference>
<protein>
    <submittedName>
        <fullName evidence="1">Uncharacterized protein</fullName>
    </submittedName>
</protein>
<dbReference type="EMBL" id="FP476056">
    <property type="protein sequence ID" value="CAZ97516.1"/>
    <property type="molecule type" value="Genomic_DNA"/>
</dbReference>
<evidence type="ECO:0000313" key="2">
    <source>
        <dbReference type="Proteomes" id="UP000008898"/>
    </source>
</evidence>
<organism evidence="1 2">
    <name type="scientific">Zobellia galactanivorans (strain DSM 12802 / CCUG 47099 / CIP 106680 / NCIMB 13871 / Dsij)</name>
    <dbReference type="NCBI Taxonomy" id="63186"/>
    <lineage>
        <taxon>Bacteria</taxon>
        <taxon>Pseudomonadati</taxon>
        <taxon>Bacteroidota</taxon>
        <taxon>Flavobacteriia</taxon>
        <taxon>Flavobacteriales</taxon>
        <taxon>Flavobacteriaceae</taxon>
        <taxon>Zobellia</taxon>
    </lineage>
</organism>
<proteinExistence type="predicted"/>
<keyword evidence="2" id="KW-1185">Reference proteome</keyword>
<reference evidence="2" key="1">
    <citation type="submission" date="2009-07" db="EMBL/GenBank/DDBJ databases">
        <title>Complete genome sequence of Zobellia galactanivorans Dsij.</title>
        <authorList>
            <consortium name="Genoscope - CEA"/>
        </authorList>
    </citation>
    <scope>NUCLEOTIDE SEQUENCE [LARGE SCALE GENOMIC DNA]</scope>
    <source>
        <strain evidence="2">DSM 12802 / CCUG 47099 / CIP 106680 / NCIMB 13871 / Dsij</strain>
    </source>
</reference>
<dbReference type="HOGENOM" id="CLU_2757015_0_0_10"/>